<dbReference type="EnsemblMetazoa" id="SMAR004335-RA">
    <property type="protein sequence ID" value="SMAR004335-PA"/>
    <property type="gene ID" value="SMAR004335"/>
</dbReference>
<dbReference type="SMART" id="SM00612">
    <property type="entry name" value="Kelch"/>
    <property type="match status" value="4"/>
</dbReference>
<dbReference type="PANTHER" id="PTHR45632:SF5">
    <property type="entry name" value="KELCH-LIKE PROTEIN 22"/>
    <property type="match status" value="1"/>
</dbReference>
<evidence type="ECO:0000313" key="4">
    <source>
        <dbReference type="Proteomes" id="UP000014500"/>
    </source>
</evidence>
<dbReference type="Pfam" id="PF24681">
    <property type="entry name" value="Kelch_KLHDC2_KLHL20_DRC7"/>
    <property type="match status" value="1"/>
</dbReference>
<feature type="domain" description="BACK" evidence="2">
    <location>
        <begin position="41"/>
        <end position="89"/>
    </location>
</feature>
<dbReference type="Pfam" id="PF07707">
    <property type="entry name" value="BACK"/>
    <property type="match status" value="1"/>
</dbReference>
<dbReference type="InterPro" id="IPR015915">
    <property type="entry name" value="Kelch-typ_b-propeller"/>
</dbReference>
<protein>
    <recommendedName>
        <fullName evidence="2">BACK domain-containing protein</fullName>
    </recommendedName>
</protein>
<dbReference type="eggNOG" id="KOG4441">
    <property type="taxonomic scope" value="Eukaryota"/>
</dbReference>
<reference evidence="4" key="1">
    <citation type="submission" date="2011-05" db="EMBL/GenBank/DDBJ databases">
        <authorList>
            <person name="Richards S.R."/>
            <person name="Qu J."/>
            <person name="Jiang H."/>
            <person name="Jhangiani S.N."/>
            <person name="Agravi P."/>
            <person name="Goodspeed R."/>
            <person name="Gross S."/>
            <person name="Mandapat C."/>
            <person name="Jackson L."/>
            <person name="Mathew T."/>
            <person name="Pu L."/>
            <person name="Thornton R."/>
            <person name="Saada N."/>
            <person name="Wilczek-Boney K.B."/>
            <person name="Lee S."/>
            <person name="Kovar C."/>
            <person name="Wu Y."/>
            <person name="Scherer S.E."/>
            <person name="Worley K.C."/>
            <person name="Muzny D.M."/>
            <person name="Gibbs R."/>
        </authorList>
    </citation>
    <scope>NUCLEOTIDE SEQUENCE</scope>
    <source>
        <strain evidence="4">Brora</strain>
    </source>
</reference>
<dbReference type="SUPFAM" id="SSF117281">
    <property type="entry name" value="Kelch motif"/>
    <property type="match status" value="1"/>
</dbReference>
<sequence>MSRAPIEPCGKMTMGINAASRSMAGPPGSVQNIPRLTSQAEDSILAENEVEILNMALAWLNYKPTRHIFIKQVFSCVRFYLMTPTQLAHIDTHIPEIKEFLYQAYKYHALKQNKCNNPLMKSFKLKSRNYFSSKNQKDIEPKIMCLSDAWCQKKCKSNQRQHAGGTIEKKTTEKKNYCDSKNCLHSIECSINKKGNNELATSACCNHMALKPSITKSINNPTDIVGIQQDIFVFGGTDLQCFDTDLPGRQVLRLSKNVGIKKWEPISTLMPVARTNHCAVSIGTVVYIIGGAVPIRETEDNFAQPSNTTIAFDTESCEWIACSSMYQARIYFTAAAWKGRIFVFGGQGIGNSVLNAVESFDPVFDKWTKCCPLPSGRVVESFDPVFDKWTKCCPLPSGRVGCCAHEFQDKIFVIGGYAWINGNPTALYDVYTYSPFSDSYCQLSNLSRGLCYASLTTTAENIITDNR</sequence>
<keyword evidence="1" id="KW-0880">Kelch repeat</keyword>
<reference evidence="3" key="2">
    <citation type="submission" date="2015-02" db="UniProtKB">
        <authorList>
            <consortium name="EnsemblMetazoa"/>
        </authorList>
    </citation>
    <scope>IDENTIFICATION</scope>
</reference>
<dbReference type="Proteomes" id="UP000014500">
    <property type="component" value="Unassembled WGS sequence"/>
</dbReference>
<dbReference type="STRING" id="126957.T1IT90"/>
<dbReference type="InterPro" id="IPR006652">
    <property type="entry name" value="Kelch_1"/>
</dbReference>
<dbReference type="PhylomeDB" id="T1IT90"/>
<dbReference type="Pfam" id="PF01344">
    <property type="entry name" value="Kelch_1"/>
    <property type="match status" value="1"/>
</dbReference>
<dbReference type="Gene3D" id="2.120.10.80">
    <property type="entry name" value="Kelch-type beta propeller"/>
    <property type="match status" value="2"/>
</dbReference>
<evidence type="ECO:0000256" key="1">
    <source>
        <dbReference type="ARBA" id="ARBA00022441"/>
    </source>
</evidence>
<accession>T1IT90</accession>
<proteinExistence type="predicted"/>
<dbReference type="Gene3D" id="1.25.40.420">
    <property type="match status" value="1"/>
</dbReference>
<keyword evidence="4" id="KW-1185">Reference proteome</keyword>
<dbReference type="PANTHER" id="PTHR45632">
    <property type="entry name" value="LD33804P"/>
    <property type="match status" value="1"/>
</dbReference>
<name>T1IT90_STRMM</name>
<dbReference type="EMBL" id="JH431476">
    <property type="status" value="NOT_ANNOTATED_CDS"/>
    <property type="molecule type" value="Genomic_DNA"/>
</dbReference>
<evidence type="ECO:0000313" key="3">
    <source>
        <dbReference type="EnsemblMetazoa" id="SMAR004335-PA"/>
    </source>
</evidence>
<evidence type="ECO:0000259" key="2">
    <source>
        <dbReference type="Pfam" id="PF07707"/>
    </source>
</evidence>
<organism evidence="3 4">
    <name type="scientific">Strigamia maritima</name>
    <name type="common">European centipede</name>
    <name type="synonym">Geophilus maritimus</name>
    <dbReference type="NCBI Taxonomy" id="126957"/>
    <lineage>
        <taxon>Eukaryota</taxon>
        <taxon>Metazoa</taxon>
        <taxon>Ecdysozoa</taxon>
        <taxon>Arthropoda</taxon>
        <taxon>Myriapoda</taxon>
        <taxon>Chilopoda</taxon>
        <taxon>Pleurostigmophora</taxon>
        <taxon>Geophilomorpha</taxon>
        <taxon>Linotaeniidae</taxon>
        <taxon>Strigamia</taxon>
    </lineage>
</organism>
<dbReference type="AlphaFoldDB" id="T1IT90"/>
<dbReference type="HOGENOM" id="CLU_585711_0_0_1"/>
<dbReference type="InterPro" id="IPR011705">
    <property type="entry name" value="BACK"/>
</dbReference>